<dbReference type="PANTHER" id="PTHR12526">
    <property type="entry name" value="GLYCOSYLTRANSFERASE"/>
    <property type="match status" value="1"/>
</dbReference>
<dbReference type="Gene3D" id="3.40.50.2000">
    <property type="entry name" value="Glycogen Phosphorylase B"/>
    <property type="match status" value="2"/>
</dbReference>
<organism evidence="1 2">
    <name type="scientific">Eilatimonas milleporae</name>
    <dbReference type="NCBI Taxonomy" id="911205"/>
    <lineage>
        <taxon>Bacteria</taxon>
        <taxon>Pseudomonadati</taxon>
        <taxon>Pseudomonadota</taxon>
        <taxon>Alphaproteobacteria</taxon>
        <taxon>Kordiimonadales</taxon>
        <taxon>Kordiimonadaceae</taxon>
        <taxon>Eilatimonas</taxon>
    </lineage>
</organism>
<dbReference type="PANTHER" id="PTHR12526:SF600">
    <property type="entry name" value="GLYCOSYL TRANSFERASE GROUP 1"/>
    <property type="match status" value="1"/>
</dbReference>
<dbReference type="Proteomes" id="UP000271227">
    <property type="component" value="Unassembled WGS sequence"/>
</dbReference>
<protein>
    <submittedName>
        <fullName evidence="1">Sugar transferase (PEP-CTERM/EpsH1 system associated)</fullName>
    </submittedName>
</protein>
<gene>
    <name evidence="1" type="ORF">BXY39_1564</name>
</gene>
<dbReference type="NCBIfam" id="TIGR03087">
    <property type="entry name" value="stp1"/>
    <property type="match status" value="1"/>
</dbReference>
<dbReference type="InterPro" id="IPR017521">
    <property type="entry name" value="Sugar_tfrase_PEP-CTERM_Stp1"/>
</dbReference>
<dbReference type="InParanoid" id="A0A3M0CJF9"/>
<dbReference type="EMBL" id="REFR01000010">
    <property type="protein sequence ID" value="RMB08917.1"/>
    <property type="molecule type" value="Genomic_DNA"/>
</dbReference>
<keyword evidence="1" id="KW-0808">Transferase</keyword>
<dbReference type="CDD" id="cd03801">
    <property type="entry name" value="GT4_PimA-like"/>
    <property type="match status" value="1"/>
</dbReference>
<dbReference type="AlphaFoldDB" id="A0A3M0CJF9"/>
<evidence type="ECO:0000313" key="2">
    <source>
        <dbReference type="Proteomes" id="UP000271227"/>
    </source>
</evidence>
<keyword evidence="2" id="KW-1185">Reference proteome</keyword>
<comment type="caution">
    <text evidence="1">The sequence shown here is derived from an EMBL/GenBank/DDBJ whole genome shotgun (WGS) entry which is preliminary data.</text>
</comment>
<dbReference type="Pfam" id="PF13692">
    <property type="entry name" value="Glyco_trans_1_4"/>
    <property type="match status" value="1"/>
</dbReference>
<reference evidence="1 2" key="1">
    <citation type="submission" date="2018-10" db="EMBL/GenBank/DDBJ databases">
        <title>Genomic Encyclopedia of Archaeal and Bacterial Type Strains, Phase II (KMG-II): from individual species to whole genera.</title>
        <authorList>
            <person name="Goeker M."/>
        </authorList>
    </citation>
    <scope>NUCLEOTIDE SEQUENCE [LARGE SCALE GENOMIC DNA]</scope>
    <source>
        <strain evidence="1 2">DSM 25217</strain>
    </source>
</reference>
<dbReference type="GO" id="GO:0016757">
    <property type="term" value="F:glycosyltransferase activity"/>
    <property type="evidence" value="ECO:0007669"/>
    <property type="project" value="TreeGrafter"/>
</dbReference>
<dbReference type="RefSeq" id="WP_121938234.1">
    <property type="nucleotide sequence ID" value="NZ_REFR01000010.1"/>
</dbReference>
<sequence length="401" mass="44279">MARILFLSHRIPYPPNKGDKIRAWAMIEHLLKAGHSISLGCFIDDPRDWEHIPYLESRLDTVKAVSLPRWRQAIGAALGLLRGRALSLSAYPVHAIRRFIRAERRKGYDLIIAYSGAGAALLERDDWLRIPVLLDLVDVDSAKWAAYAQSAGGIMAWLYRREARLLARAEIAFTSYARATLLVSEAEAALYRDRLPSLLAVRVHAVTNGVDTNRFDPERLRQLPEAGRILFTGAMTYPPNVEAVLWFAAHVWPHVRAQRPEARFVIAGGPVDAKVAALAADDSGITVLGYVADMELELARAECVVAPLRTARGIQNKVLEGMAMAKPVIASPQAFEGIDAVPDRHLLVADGSDAFVSAVLTLGDDPVRRRQLGQAARRQVMRAHSWSTSLAKVEMLLAGWL</sequence>
<dbReference type="SUPFAM" id="SSF53756">
    <property type="entry name" value="UDP-Glycosyltransferase/glycogen phosphorylase"/>
    <property type="match status" value="1"/>
</dbReference>
<evidence type="ECO:0000313" key="1">
    <source>
        <dbReference type="EMBL" id="RMB08917.1"/>
    </source>
</evidence>
<proteinExistence type="predicted"/>
<accession>A0A3M0CJF9</accession>
<name>A0A3M0CJF9_9PROT</name>
<dbReference type="OrthoDB" id="9807209at2"/>